<feature type="transmembrane region" description="Helical" evidence="1">
    <location>
        <begin position="70"/>
        <end position="90"/>
    </location>
</feature>
<reference evidence="2 3" key="1">
    <citation type="journal article" date="2014" name="Genome Announc.">
        <title>Draft genome sequences of six enterohepatic helicobacter species isolated from humans and one from rhesus macaques.</title>
        <authorList>
            <person name="Shen Z."/>
            <person name="Sheh A."/>
            <person name="Young S.K."/>
            <person name="Abouelliel A."/>
            <person name="Ward D.V."/>
            <person name="Earl A.M."/>
            <person name="Fox J.G."/>
        </authorList>
    </citation>
    <scope>NUCLEOTIDE SEQUENCE [LARGE SCALE GENOMIC DNA]</scope>
    <source>
        <strain evidence="2 3">MIT 99-5501</strain>
    </source>
</reference>
<sequence>MAWSPFIFIFCALCVFFVIVCCFGDFARESKNTKASLLGKVCIFICAILFLGVSLGLSFGAYLVLEKPIFAPRVFNGIGAFVAVLCLFCLRYSQNGKVFKFLGRAFVLILTYQCVLYANAYGNALAKQQEYTMFRANLLINDLIKIKPNPTYTTHLQDRRNPNKWWHKWKKPKLLKDYDTIIFIKGTIGYTPTAQELARRYAITKALLPIHFGEAFTTPAVLQVYKIPYAIETFSEQSYQECTKKDTKSTRDSTIDSSAKILLENPYHKIETYQAKESKNDTPKTCLIVTLKPSE</sequence>
<evidence type="ECO:0000313" key="3">
    <source>
        <dbReference type="Proteomes" id="UP000018731"/>
    </source>
</evidence>
<comment type="caution">
    <text evidence="2">The sequence shown here is derived from an EMBL/GenBank/DDBJ whole genome shotgun (WGS) entry which is preliminary data.</text>
</comment>
<organism evidence="2 3">
    <name type="scientific">Helicobacter macacae MIT 99-5501</name>
    <dbReference type="NCBI Taxonomy" id="1357400"/>
    <lineage>
        <taxon>Bacteria</taxon>
        <taxon>Pseudomonadati</taxon>
        <taxon>Campylobacterota</taxon>
        <taxon>Epsilonproteobacteria</taxon>
        <taxon>Campylobacterales</taxon>
        <taxon>Helicobacteraceae</taxon>
        <taxon>Helicobacter</taxon>
    </lineage>
</organism>
<protein>
    <submittedName>
        <fullName evidence="2">Uncharacterized protein</fullName>
    </submittedName>
</protein>
<feature type="transmembrane region" description="Helical" evidence="1">
    <location>
        <begin position="6"/>
        <end position="26"/>
    </location>
</feature>
<dbReference type="Proteomes" id="UP000018731">
    <property type="component" value="Unassembled WGS sequence"/>
</dbReference>
<dbReference type="HOGENOM" id="CLU_942574_0_0_7"/>
<feature type="transmembrane region" description="Helical" evidence="1">
    <location>
        <begin position="102"/>
        <end position="122"/>
    </location>
</feature>
<keyword evidence="1" id="KW-1133">Transmembrane helix</keyword>
<keyword evidence="1" id="KW-0472">Membrane</keyword>
<evidence type="ECO:0000256" key="1">
    <source>
        <dbReference type="SAM" id="Phobius"/>
    </source>
</evidence>
<proteinExistence type="predicted"/>
<gene>
    <name evidence="2" type="ORF">HMPREF2086_00948</name>
</gene>
<accession>V8CA12</accession>
<name>V8CA12_9HELI</name>
<keyword evidence="1" id="KW-0812">Transmembrane</keyword>
<dbReference type="AlphaFoldDB" id="V8CA12"/>
<evidence type="ECO:0000313" key="2">
    <source>
        <dbReference type="EMBL" id="ETD24199.1"/>
    </source>
</evidence>
<dbReference type="PATRIC" id="fig|1357400.3.peg.1301"/>
<keyword evidence="3" id="KW-1185">Reference proteome</keyword>
<feature type="transmembrane region" description="Helical" evidence="1">
    <location>
        <begin position="38"/>
        <end position="64"/>
    </location>
</feature>
<dbReference type="EMBL" id="AZJI01000004">
    <property type="protein sequence ID" value="ETD24199.1"/>
    <property type="molecule type" value="Genomic_DNA"/>
</dbReference>
<dbReference type="STRING" id="1357400.HMPREF2086_00948"/>